<comment type="caution">
    <text evidence="3">The sequence shown here is derived from an EMBL/GenBank/DDBJ whole genome shotgun (WGS) entry which is preliminary data.</text>
</comment>
<gene>
    <name evidence="3" type="ORF">FEN17_18340</name>
</gene>
<dbReference type="Gene3D" id="2.40.420.20">
    <property type="match status" value="1"/>
</dbReference>
<feature type="domain" description="CzcB-like barrel-sandwich hybrid" evidence="2">
    <location>
        <begin position="65"/>
        <end position="151"/>
    </location>
</feature>
<protein>
    <submittedName>
        <fullName evidence="3">HlyD family efflux transporter periplasmic adaptor subunit</fullName>
    </submittedName>
</protein>
<accession>A0A5R9KYY2</accession>
<dbReference type="OrthoDB" id="1435302at2"/>
<reference evidence="3 4" key="1">
    <citation type="submission" date="2019-05" db="EMBL/GenBank/DDBJ databases">
        <authorList>
            <person name="Qu J.-H."/>
        </authorList>
    </citation>
    <scope>NUCLEOTIDE SEQUENCE [LARGE SCALE GENOMIC DNA]</scope>
    <source>
        <strain evidence="3 4">T17</strain>
    </source>
</reference>
<dbReference type="PROSITE" id="PS51257">
    <property type="entry name" value="PROKAR_LIPOPROTEIN"/>
    <property type="match status" value="1"/>
</dbReference>
<dbReference type="SUPFAM" id="SSF111369">
    <property type="entry name" value="HlyD-like secretion proteins"/>
    <property type="match status" value="1"/>
</dbReference>
<dbReference type="Pfam" id="PF25973">
    <property type="entry name" value="BSH_CzcB"/>
    <property type="match status" value="1"/>
</dbReference>
<evidence type="ECO:0000313" key="3">
    <source>
        <dbReference type="EMBL" id="TLV01391.1"/>
    </source>
</evidence>
<dbReference type="GO" id="GO:1990281">
    <property type="term" value="C:efflux pump complex"/>
    <property type="evidence" value="ECO:0007669"/>
    <property type="project" value="TreeGrafter"/>
</dbReference>
<dbReference type="Proteomes" id="UP000306402">
    <property type="component" value="Unassembled WGS sequence"/>
</dbReference>
<sequence length="308" mass="33183">MKTILFYILSASSVCLLASCGTTSETQTPIELTPKTPVEITHMGQGSVDDALTLFGTTVYLKRNIVTAPIPAFINGVNIKLGDRVTKGDVMYILQSKESRALGNDPAKIDSTLAGFGIIKVRASASGIISTLDKQQPGDYVLEGSPLCTIAESSDLAFQVNVPFEYATYAKTGTNCTITLPDNSSFNAHFTKALTSMNVLAQTQTILATSSQNLFLPENMIVKVKVSQSKASSQQLIPKSAVQSDEMMKEYWVMKLINDSTAIKVGVRIGNRDTKNIEVVSPKFTPSDRIIRSGGYGLPDTALISIVK</sequence>
<dbReference type="PANTHER" id="PTHR30469">
    <property type="entry name" value="MULTIDRUG RESISTANCE PROTEIN MDTA"/>
    <property type="match status" value="1"/>
</dbReference>
<name>A0A5R9KYY2_9BACT</name>
<keyword evidence="4" id="KW-1185">Reference proteome</keyword>
<dbReference type="Gene3D" id="2.40.50.100">
    <property type="match status" value="1"/>
</dbReference>
<dbReference type="AlphaFoldDB" id="A0A5R9KYY2"/>
<organism evidence="3 4">
    <name type="scientific">Dyadobacter luticola</name>
    <dbReference type="NCBI Taxonomy" id="1979387"/>
    <lineage>
        <taxon>Bacteria</taxon>
        <taxon>Pseudomonadati</taxon>
        <taxon>Bacteroidota</taxon>
        <taxon>Cytophagia</taxon>
        <taxon>Cytophagales</taxon>
        <taxon>Spirosomataceae</taxon>
        <taxon>Dyadobacter</taxon>
    </lineage>
</organism>
<feature type="signal peptide" evidence="1">
    <location>
        <begin position="1"/>
        <end position="18"/>
    </location>
</feature>
<feature type="chain" id="PRO_5024398593" evidence="1">
    <location>
        <begin position="19"/>
        <end position="308"/>
    </location>
</feature>
<keyword evidence="1" id="KW-0732">Signal</keyword>
<dbReference type="GO" id="GO:0015562">
    <property type="term" value="F:efflux transmembrane transporter activity"/>
    <property type="evidence" value="ECO:0007669"/>
    <property type="project" value="TreeGrafter"/>
</dbReference>
<dbReference type="RefSeq" id="WP_138366762.1">
    <property type="nucleotide sequence ID" value="NZ_VCEJ01000004.1"/>
</dbReference>
<evidence type="ECO:0000256" key="1">
    <source>
        <dbReference type="SAM" id="SignalP"/>
    </source>
</evidence>
<dbReference type="InterPro" id="IPR058647">
    <property type="entry name" value="BSH_CzcB-like"/>
</dbReference>
<evidence type="ECO:0000259" key="2">
    <source>
        <dbReference type="Pfam" id="PF25973"/>
    </source>
</evidence>
<proteinExistence type="predicted"/>
<evidence type="ECO:0000313" key="4">
    <source>
        <dbReference type="Proteomes" id="UP000306402"/>
    </source>
</evidence>
<dbReference type="PANTHER" id="PTHR30469:SF15">
    <property type="entry name" value="HLYD FAMILY OF SECRETION PROTEINS"/>
    <property type="match status" value="1"/>
</dbReference>
<dbReference type="EMBL" id="VCEJ01000004">
    <property type="protein sequence ID" value="TLV01391.1"/>
    <property type="molecule type" value="Genomic_DNA"/>
</dbReference>